<dbReference type="Proteomes" id="UP000789570">
    <property type="component" value="Unassembled WGS sequence"/>
</dbReference>
<sequence length="139" mass="16583">MASLIFRKEFSEVDYNSLQQSIILWSRLVAKLEDYTKKNELQITSLESVLNDDLFAELERVYYEELNCAEHLTSRKVEYYKSISYTIVNKDNQLDITLRIQTIFIHTKRQFDISFLLLDWFIPLEVDDPKLGCPCYRLQ</sequence>
<dbReference type="AlphaFoldDB" id="A0A9N9CZ88"/>
<protein>
    <submittedName>
        <fullName evidence="1">11902_t:CDS:1</fullName>
    </submittedName>
</protein>
<organism evidence="1 2">
    <name type="scientific">Funneliformis caledonium</name>
    <dbReference type="NCBI Taxonomy" id="1117310"/>
    <lineage>
        <taxon>Eukaryota</taxon>
        <taxon>Fungi</taxon>
        <taxon>Fungi incertae sedis</taxon>
        <taxon>Mucoromycota</taxon>
        <taxon>Glomeromycotina</taxon>
        <taxon>Glomeromycetes</taxon>
        <taxon>Glomerales</taxon>
        <taxon>Glomeraceae</taxon>
        <taxon>Funneliformis</taxon>
    </lineage>
</organism>
<evidence type="ECO:0000313" key="2">
    <source>
        <dbReference type="Proteomes" id="UP000789570"/>
    </source>
</evidence>
<proteinExistence type="predicted"/>
<comment type="caution">
    <text evidence="1">The sequence shown here is derived from an EMBL/GenBank/DDBJ whole genome shotgun (WGS) entry which is preliminary data.</text>
</comment>
<reference evidence="1" key="1">
    <citation type="submission" date="2021-06" db="EMBL/GenBank/DDBJ databases">
        <authorList>
            <person name="Kallberg Y."/>
            <person name="Tangrot J."/>
            <person name="Rosling A."/>
        </authorList>
    </citation>
    <scope>NUCLEOTIDE SEQUENCE</scope>
    <source>
        <strain evidence="1">UK204</strain>
    </source>
</reference>
<dbReference type="EMBL" id="CAJVPQ010003050">
    <property type="protein sequence ID" value="CAG8616570.1"/>
    <property type="molecule type" value="Genomic_DNA"/>
</dbReference>
<dbReference type="OrthoDB" id="2441743at2759"/>
<evidence type="ECO:0000313" key="1">
    <source>
        <dbReference type="EMBL" id="CAG8616570.1"/>
    </source>
</evidence>
<accession>A0A9N9CZ88</accession>
<keyword evidence="2" id="KW-1185">Reference proteome</keyword>
<name>A0A9N9CZ88_9GLOM</name>
<gene>
    <name evidence="1" type="ORF">FCALED_LOCUS9337</name>
</gene>